<evidence type="ECO:0000313" key="3">
    <source>
        <dbReference type="EMBL" id="MEY9259245.1"/>
    </source>
</evidence>
<accession>A0ABV4ELE9</accession>
<reference evidence="3 4" key="1">
    <citation type="submission" date="2024-07" db="EMBL/GenBank/DDBJ databases">
        <title>Mealworm larvae gut microbial communities from Newark, Delaware, USA.</title>
        <authorList>
            <person name="Blenner M."/>
        </authorList>
    </citation>
    <scope>NUCLEOTIDE SEQUENCE [LARGE SCALE GENOMIC DNA]</scope>
    <source>
        <strain evidence="3 4">UD i117</strain>
    </source>
</reference>
<dbReference type="PANTHER" id="PTHR36836:SF1">
    <property type="entry name" value="COLANIC ACID BIOSYNTHESIS PROTEIN WCAK"/>
    <property type="match status" value="1"/>
</dbReference>
<organism evidence="3 4">
    <name type="scientific">Brevibacterium epidermidis</name>
    <dbReference type="NCBI Taxonomy" id="1698"/>
    <lineage>
        <taxon>Bacteria</taxon>
        <taxon>Bacillati</taxon>
        <taxon>Actinomycetota</taxon>
        <taxon>Actinomycetes</taxon>
        <taxon>Micrococcales</taxon>
        <taxon>Brevibacteriaceae</taxon>
        <taxon>Brevibacterium</taxon>
    </lineage>
</organism>
<comment type="caution">
    <text evidence="3">The sequence shown here is derived from an EMBL/GenBank/DDBJ whole genome shotgun (WGS) entry which is preliminary data.</text>
</comment>
<protein>
    <submittedName>
        <fullName evidence="3">Polysaccharide pyruvyl transferase WcaK-like protein</fullName>
    </submittedName>
</protein>
<dbReference type="EMBL" id="JBGBYS010000012">
    <property type="protein sequence ID" value="MEY9259245.1"/>
    <property type="molecule type" value="Genomic_DNA"/>
</dbReference>
<feature type="compositionally biased region" description="Basic and acidic residues" evidence="1">
    <location>
        <begin position="488"/>
        <end position="511"/>
    </location>
</feature>
<dbReference type="PANTHER" id="PTHR36836">
    <property type="entry name" value="COLANIC ACID BIOSYNTHESIS PROTEIN WCAK"/>
    <property type="match status" value="1"/>
</dbReference>
<dbReference type="Proteomes" id="UP001565435">
    <property type="component" value="Unassembled WGS sequence"/>
</dbReference>
<evidence type="ECO:0000259" key="2">
    <source>
        <dbReference type="Pfam" id="PF04230"/>
    </source>
</evidence>
<feature type="compositionally biased region" description="Basic and acidic residues" evidence="1">
    <location>
        <begin position="465"/>
        <end position="480"/>
    </location>
</feature>
<feature type="domain" description="Polysaccharide pyruvyl transferase" evidence="2">
    <location>
        <begin position="55"/>
        <end position="289"/>
    </location>
</feature>
<feature type="region of interest" description="Disordered" evidence="1">
    <location>
        <begin position="465"/>
        <end position="511"/>
    </location>
</feature>
<gene>
    <name evidence="3" type="ORF">ABH903_002277</name>
</gene>
<sequence length="560" mass="60799">MQSLRLFHFDIPTWGNFGDKALFPVVRDAFRVLGGTDSKRGEPNFTFASAAALRREVDEAAVARINATADAVVIGGGGLFLQDTNPNRLSGWQWKISPEALAALEVPLIVYALGDNRFPGQPEFDDLMRSHVSQVLEQSAFFGLRNTGSMATMGALLARQDRIVFQPCPTTILDHLYEPLAGRLPDPKQKTVAIQMLVHPRQIAAGFDAETIHEATVRAARILVGKGWKVLSTPFHPDDAEVSRRLVAEVAGVEEVRLYGHDAGFFSGVEFFASVPYVLGGRGHAQMIPFGVGAIPISVDLHAKLGYFADDIGHPEFVVPVGPEGMSGGGGESACAEGDRSEAADALADRAESLADRADALADRMVAALEDAYSHGADLQADLAETRARFADITAENLASIRDSVRPRAGVGAVESTPASSASRLRTAEDICAEEFHVAAIAESDEVAAQQTRALVRADRNLTQARRDHEQAMSEAEARAKTRQQALEAERDDALAEAERQRSESAERDKRITELSAEAALSARELDAVDNRTASEEARVLAEKIRHGIWWRIRRLKRRG</sequence>
<keyword evidence="4" id="KW-1185">Reference proteome</keyword>
<name>A0ABV4ELE9_BREEP</name>
<dbReference type="InterPro" id="IPR007345">
    <property type="entry name" value="Polysacch_pyruvyl_Trfase"/>
</dbReference>
<dbReference type="RefSeq" id="WP_370036497.1">
    <property type="nucleotide sequence ID" value="NZ_JBGBYS010000012.1"/>
</dbReference>
<evidence type="ECO:0000256" key="1">
    <source>
        <dbReference type="SAM" id="MobiDB-lite"/>
    </source>
</evidence>
<proteinExistence type="predicted"/>
<evidence type="ECO:0000313" key="4">
    <source>
        <dbReference type="Proteomes" id="UP001565435"/>
    </source>
</evidence>
<dbReference type="Pfam" id="PF04230">
    <property type="entry name" value="PS_pyruv_trans"/>
    <property type="match status" value="1"/>
</dbReference>